<name>A0ABQ2CJ01_9GAMM</name>
<dbReference type="Proteomes" id="UP000633263">
    <property type="component" value="Unassembled WGS sequence"/>
</dbReference>
<gene>
    <name evidence="2" type="ORF">GCM10009083_05080</name>
</gene>
<dbReference type="SUPFAM" id="SSF53807">
    <property type="entry name" value="Helical backbone' metal receptor"/>
    <property type="match status" value="1"/>
</dbReference>
<proteinExistence type="predicted"/>
<protein>
    <recommendedName>
        <fullName evidence="4">ABC transporter substrate-binding protein</fullName>
    </recommendedName>
</protein>
<keyword evidence="3" id="KW-1185">Reference proteome</keyword>
<keyword evidence="1" id="KW-0732">Signal</keyword>
<organism evidence="2 3">
    <name type="scientific">Halopseudomonas pertucinogena</name>
    <dbReference type="NCBI Taxonomy" id="86175"/>
    <lineage>
        <taxon>Bacteria</taxon>
        <taxon>Pseudomonadati</taxon>
        <taxon>Pseudomonadota</taxon>
        <taxon>Gammaproteobacteria</taxon>
        <taxon>Pseudomonadales</taxon>
        <taxon>Pseudomonadaceae</taxon>
        <taxon>Halopseudomonas</taxon>
    </lineage>
</organism>
<accession>A0ABQ2CJ01</accession>
<feature type="signal peptide" evidence="1">
    <location>
        <begin position="1"/>
        <end position="21"/>
    </location>
</feature>
<evidence type="ECO:0000313" key="3">
    <source>
        <dbReference type="Proteomes" id="UP000633263"/>
    </source>
</evidence>
<reference evidence="3" key="1">
    <citation type="journal article" date="2019" name="Int. J. Syst. Evol. Microbiol.">
        <title>The Global Catalogue of Microorganisms (GCM) 10K type strain sequencing project: providing services to taxonomists for standard genome sequencing and annotation.</title>
        <authorList>
            <consortium name="The Broad Institute Genomics Platform"/>
            <consortium name="The Broad Institute Genome Sequencing Center for Infectious Disease"/>
            <person name="Wu L."/>
            <person name="Ma J."/>
        </authorList>
    </citation>
    <scope>NUCLEOTIDE SEQUENCE [LARGE SCALE GENOMIC DNA]</scope>
    <source>
        <strain evidence="3">JCM 11590</strain>
    </source>
</reference>
<dbReference type="RefSeq" id="WP_188635011.1">
    <property type="nucleotide sequence ID" value="NZ_BMNN01000001.1"/>
</dbReference>
<evidence type="ECO:0000256" key="1">
    <source>
        <dbReference type="SAM" id="SignalP"/>
    </source>
</evidence>
<dbReference type="Gene3D" id="3.40.50.1980">
    <property type="entry name" value="Nitrogenase molybdenum iron protein domain"/>
    <property type="match status" value="2"/>
</dbReference>
<dbReference type="EMBL" id="BMNN01000001">
    <property type="protein sequence ID" value="GGI91663.1"/>
    <property type="molecule type" value="Genomic_DNA"/>
</dbReference>
<comment type="caution">
    <text evidence="2">The sequence shown here is derived from an EMBL/GenBank/DDBJ whole genome shotgun (WGS) entry which is preliminary data.</text>
</comment>
<evidence type="ECO:0000313" key="2">
    <source>
        <dbReference type="EMBL" id="GGI91663.1"/>
    </source>
</evidence>
<sequence length="257" mass="28821">MRRALSGLVALCLLNIFPAVAEPPKRIVSLDLCMDWILAHHADPAQVAALSPMHKRYPIQWIEAGWPSHDGTLEQVVELQPDLVLAGQFSALLLRERLRSLGYRVEVLALPTTFTEVEAYERQLLTLIGGDPEQAAPAPAPSSPALDAKRLLLLDANAIGTGPGTFEHQILEQAGWRNYLHHEGLVRLDLEQIVSDPPDAILFAAPEHQALANRFAEHPVLRRSVPADGWLSTEYWRWQCPGPWTWDLIRQLNQWLD</sequence>
<evidence type="ECO:0008006" key="4">
    <source>
        <dbReference type="Google" id="ProtNLM"/>
    </source>
</evidence>
<feature type="chain" id="PRO_5045596562" description="ABC transporter substrate-binding protein" evidence="1">
    <location>
        <begin position="22"/>
        <end position="257"/>
    </location>
</feature>